<dbReference type="InterPro" id="IPR017788">
    <property type="entry name" value="Hda"/>
</dbReference>
<dbReference type="PANTHER" id="PTHR30050">
    <property type="entry name" value="CHROMOSOMAL REPLICATION INITIATOR PROTEIN DNAA"/>
    <property type="match status" value="1"/>
</dbReference>
<accession>A0ABS9D961</accession>
<dbReference type="Gene3D" id="3.40.50.300">
    <property type="entry name" value="P-loop containing nucleotide triphosphate hydrolases"/>
    <property type="match status" value="1"/>
</dbReference>
<evidence type="ECO:0000313" key="4">
    <source>
        <dbReference type="Proteomes" id="UP001521137"/>
    </source>
</evidence>
<protein>
    <submittedName>
        <fullName evidence="3">DnaA regulatory inactivator Hda</fullName>
    </submittedName>
</protein>
<dbReference type="Pfam" id="PF22688">
    <property type="entry name" value="Hda_lid"/>
    <property type="match status" value="1"/>
</dbReference>
<proteinExistence type="predicted"/>
<dbReference type="Proteomes" id="UP001521137">
    <property type="component" value="Unassembled WGS sequence"/>
</dbReference>
<dbReference type="InterPro" id="IPR027417">
    <property type="entry name" value="P-loop_NTPase"/>
</dbReference>
<dbReference type="InterPro" id="IPR013317">
    <property type="entry name" value="DnaA_dom"/>
</dbReference>
<dbReference type="EMBL" id="JAKGAS010000006">
    <property type="protein sequence ID" value="MCF2948932.1"/>
    <property type="molecule type" value="Genomic_DNA"/>
</dbReference>
<evidence type="ECO:0000259" key="2">
    <source>
        <dbReference type="Pfam" id="PF22688"/>
    </source>
</evidence>
<dbReference type="Gene3D" id="1.10.8.60">
    <property type="match status" value="1"/>
</dbReference>
<keyword evidence="4" id="KW-1185">Reference proteome</keyword>
<dbReference type="PANTHER" id="PTHR30050:SF5">
    <property type="entry name" value="DNAA REGULATORY INACTIVATOR HDA"/>
    <property type="match status" value="1"/>
</dbReference>
<evidence type="ECO:0000313" key="3">
    <source>
        <dbReference type="EMBL" id="MCF2948932.1"/>
    </source>
</evidence>
<dbReference type="SUPFAM" id="SSF52540">
    <property type="entry name" value="P-loop containing nucleoside triphosphate hydrolases"/>
    <property type="match status" value="1"/>
</dbReference>
<dbReference type="Pfam" id="PF00308">
    <property type="entry name" value="Bac_DnaA"/>
    <property type="match status" value="1"/>
</dbReference>
<sequence>MVQVTSQLSLPVSIKEVETFESYIQGQNAQVCDYLQQLLNQFKTDTVEHWLSYLFSESEVGKSHLLYATCQQAELDNISSIYLKLERNTELTPDVLFGLEHYSLICIDDIHELEDSREWQVALFDLINRVKEQNTGCLIMTGNQPANQLPIQLPDLLSRLSWGINFQLISLTDDQRQQALIIRAEMRGMNMPKEVAKFLVNHWPRDMSSLINSLDQLDEQSLQQQRMLTIPFVKSILDL</sequence>
<comment type="caution">
    <text evidence="3">The sequence shown here is derived from an EMBL/GenBank/DDBJ whole genome shotgun (WGS) entry which is preliminary data.</text>
</comment>
<dbReference type="NCBIfam" id="TIGR03420">
    <property type="entry name" value="DnaA_homol_Hda"/>
    <property type="match status" value="1"/>
</dbReference>
<organism evidence="3 4">
    <name type="scientific">Paraglaciecola algarum</name>
    <dbReference type="NCBI Taxonomy" id="3050085"/>
    <lineage>
        <taxon>Bacteria</taxon>
        <taxon>Pseudomonadati</taxon>
        <taxon>Pseudomonadota</taxon>
        <taxon>Gammaproteobacteria</taxon>
        <taxon>Alteromonadales</taxon>
        <taxon>Alteromonadaceae</taxon>
        <taxon>Paraglaciecola</taxon>
    </lineage>
</organism>
<name>A0ABS9D961_9ALTE</name>
<feature type="domain" description="Chromosomal replication initiator protein DnaA ATPAse" evidence="1">
    <location>
        <begin position="17"/>
        <end position="165"/>
    </location>
</feature>
<feature type="domain" description="Hda lid" evidence="2">
    <location>
        <begin position="173"/>
        <end position="237"/>
    </location>
</feature>
<reference evidence="3 4" key="1">
    <citation type="submission" date="2022-01" db="EMBL/GenBank/DDBJ databases">
        <title>Paraglaciecola sp. G1-23.</title>
        <authorList>
            <person name="Jin M.S."/>
            <person name="Han D.M."/>
            <person name="Kim H.M."/>
            <person name="Jeon C.O."/>
        </authorList>
    </citation>
    <scope>NUCLEOTIDE SEQUENCE [LARGE SCALE GENOMIC DNA]</scope>
    <source>
        <strain evidence="3 4">G1-23</strain>
    </source>
</reference>
<gene>
    <name evidence="3" type="primary">hda</name>
    <name evidence="3" type="ORF">L0668_12495</name>
</gene>
<dbReference type="RefSeq" id="WP_235312971.1">
    <property type="nucleotide sequence ID" value="NZ_JAKGAS010000006.1"/>
</dbReference>
<dbReference type="InterPro" id="IPR055199">
    <property type="entry name" value="Hda_lid"/>
</dbReference>
<evidence type="ECO:0000259" key="1">
    <source>
        <dbReference type="Pfam" id="PF00308"/>
    </source>
</evidence>